<proteinExistence type="predicted"/>
<gene>
    <name evidence="1" type="ORF">ACFPZP_19215</name>
</gene>
<evidence type="ECO:0000313" key="1">
    <source>
        <dbReference type="EMBL" id="MFC6123181.1"/>
    </source>
</evidence>
<dbReference type="RefSeq" id="WP_108701894.1">
    <property type="nucleotide sequence ID" value="NZ_JBHSRG010000011.1"/>
</dbReference>
<organism evidence="1 2">
    <name type="scientific">Citrobacter bitternis</name>
    <dbReference type="NCBI Taxonomy" id="1585982"/>
    <lineage>
        <taxon>Bacteria</taxon>
        <taxon>Pseudomonadati</taxon>
        <taxon>Pseudomonadota</taxon>
        <taxon>Gammaproteobacteria</taxon>
        <taxon>Enterobacterales</taxon>
        <taxon>Enterobacteriaceae</taxon>
        <taxon>Citrobacter</taxon>
    </lineage>
</organism>
<reference evidence="2" key="1">
    <citation type="journal article" date="2019" name="Int. J. Syst. Evol. Microbiol.">
        <title>The Global Catalogue of Microorganisms (GCM) 10K type strain sequencing project: providing services to taxonomists for standard genome sequencing and annotation.</title>
        <authorList>
            <consortium name="The Broad Institute Genomics Platform"/>
            <consortium name="The Broad Institute Genome Sequencing Center for Infectious Disease"/>
            <person name="Wu L."/>
            <person name="Ma J."/>
        </authorList>
    </citation>
    <scope>NUCLEOTIDE SEQUENCE [LARGE SCALE GENOMIC DNA]</scope>
    <source>
        <strain evidence="2">JCM30009</strain>
    </source>
</reference>
<dbReference type="Proteomes" id="UP001596169">
    <property type="component" value="Unassembled WGS sequence"/>
</dbReference>
<sequence>MKIGKIIKNISFTFSIILFSVLAPSAIDNHIKQKNGENTRIKLNILFQTLKNFMLIIATPKIWQHTILPQMEM</sequence>
<evidence type="ECO:0000313" key="2">
    <source>
        <dbReference type="Proteomes" id="UP001596169"/>
    </source>
</evidence>
<accession>A0ABW1Q492</accession>
<comment type="caution">
    <text evidence="1">The sequence shown here is derived from an EMBL/GenBank/DDBJ whole genome shotgun (WGS) entry which is preliminary data.</text>
</comment>
<keyword evidence="2" id="KW-1185">Reference proteome</keyword>
<protein>
    <submittedName>
        <fullName evidence="1">Uncharacterized protein</fullName>
    </submittedName>
</protein>
<dbReference type="EMBL" id="JBHSRG010000011">
    <property type="protein sequence ID" value="MFC6123181.1"/>
    <property type="molecule type" value="Genomic_DNA"/>
</dbReference>
<name>A0ABW1Q492_9ENTR</name>